<gene>
    <name evidence="2" type="ORF">GCM10007964_64800</name>
</gene>
<dbReference type="Proteomes" id="UP000645217">
    <property type="component" value="Unassembled WGS sequence"/>
</dbReference>
<feature type="transmembrane region" description="Helical" evidence="1">
    <location>
        <begin position="20"/>
        <end position="37"/>
    </location>
</feature>
<name>A0A917RLW4_9ACTN</name>
<reference evidence="2" key="2">
    <citation type="submission" date="2020-09" db="EMBL/GenBank/DDBJ databases">
        <authorList>
            <person name="Sun Q."/>
            <person name="Ohkuma M."/>
        </authorList>
    </citation>
    <scope>NUCLEOTIDE SEQUENCE</scope>
    <source>
        <strain evidence="2">JCM 13064</strain>
    </source>
</reference>
<reference evidence="2" key="1">
    <citation type="journal article" date="2014" name="Int. J. Syst. Evol. Microbiol.">
        <title>Complete genome sequence of Corynebacterium casei LMG S-19264T (=DSM 44701T), isolated from a smear-ripened cheese.</title>
        <authorList>
            <consortium name="US DOE Joint Genome Institute (JGI-PGF)"/>
            <person name="Walter F."/>
            <person name="Albersmeier A."/>
            <person name="Kalinowski J."/>
            <person name="Ruckert C."/>
        </authorList>
    </citation>
    <scope>NUCLEOTIDE SEQUENCE</scope>
    <source>
        <strain evidence="2">JCM 13064</strain>
    </source>
</reference>
<dbReference type="AlphaFoldDB" id="A0A917RLW4"/>
<dbReference type="EMBL" id="BMNT01000047">
    <property type="protein sequence ID" value="GGL13841.1"/>
    <property type="molecule type" value="Genomic_DNA"/>
</dbReference>
<sequence length="206" mass="21370">MSDDTTAMPPAPGGTSWPRFALILLPALAAAALLVALTGRGSIAASFAVSGHRFKVSADELRGQGFAQYGDVAVTAGGVRRPVAISVIDAATLVNLCQSVLMDTPAGQVTFLIRAGRGERPVRAEHLVIDLRQLSGDAEFTGIQIGRDAGTLENATGATGGRGAFGQQAATVRVRHLRQTAYAVNAGTFTLAGLDLSVRRGDHECF</sequence>
<evidence type="ECO:0000313" key="2">
    <source>
        <dbReference type="EMBL" id="GGL13841.1"/>
    </source>
</evidence>
<dbReference type="Pfam" id="PF19741">
    <property type="entry name" value="DUF6230"/>
    <property type="match status" value="1"/>
</dbReference>
<protein>
    <submittedName>
        <fullName evidence="2">Cholesterol esterase</fullName>
    </submittedName>
</protein>
<keyword evidence="1" id="KW-0812">Transmembrane</keyword>
<keyword evidence="1" id="KW-1133">Transmembrane helix</keyword>
<evidence type="ECO:0000313" key="3">
    <source>
        <dbReference type="Proteomes" id="UP000645217"/>
    </source>
</evidence>
<evidence type="ECO:0000256" key="1">
    <source>
        <dbReference type="SAM" id="Phobius"/>
    </source>
</evidence>
<keyword evidence="1" id="KW-0472">Membrane</keyword>
<accession>A0A917RLW4</accession>
<organism evidence="2 3">
    <name type="scientific">Sphaerisporangium melleum</name>
    <dbReference type="NCBI Taxonomy" id="321316"/>
    <lineage>
        <taxon>Bacteria</taxon>
        <taxon>Bacillati</taxon>
        <taxon>Actinomycetota</taxon>
        <taxon>Actinomycetes</taxon>
        <taxon>Streptosporangiales</taxon>
        <taxon>Streptosporangiaceae</taxon>
        <taxon>Sphaerisporangium</taxon>
    </lineage>
</organism>
<dbReference type="InterPro" id="IPR046198">
    <property type="entry name" value="DUF6230"/>
</dbReference>
<dbReference type="RefSeq" id="WP_189166882.1">
    <property type="nucleotide sequence ID" value="NZ_BMNT01000047.1"/>
</dbReference>
<comment type="caution">
    <text evidence="2">The sequence shown here is derived from an EMBL/GenBank/DDBJ whole genome shotgun (WGS) entry which is preliminary data.</text>
</comment>
<proteinExistence type="predicted"/>
<keyword evidence="3" id="KW-1185">Reference proteome</keyword>